<feature type="compositionally biased region" description="Gly residues" evidence="8">
    <location>
        <begin position="655"/>
        <end position="671"/>
    </location>
</feature>
<comment type="similarity">
    <text evidence="1">Belongs to the protein kinase superfamily. NEK Ser/Thr protein kinase family. NIMA subfamily.</text>
</comment>
<evidence type="ECO:0000313" key="10">
    <source>
        <dbReference type="EMBL" id="GAA0930223.1"/>
    </source>
</evidence>
<feature type="binding site" evidence="7">
    <location>
        <position position="50"/>
    </location>
    <ligand>
        <name>ATP</name>
        <dbReference type="ChEBI" id="CHEBI:30616"/>
    </ligand>
</feature>
<dbReference type="Pfam" id="PF13360">
    <property type="entry name" value="PQQ_2"/>
    <property type="match status" value="1"/>
</dbReference>
<name>A0ABP4A4Y5_9ACTN</name>
<evidence type="ECO:0000256" key="2">
    <source>
        <dbReference type="ARBA" id="ARBA00012513"/>
    </source>
</evidence>
<dbReference type="InterPro" id="IPR000719">
    <property type="entry name" value="Prot_kinase_dom"/>
</dbReference>
<dbReference type="PROSITE" id="PS00107">
    <property type="entry name" value="PROTEIN_KINASE_ATP"/>
    <property type="match status" value="1"/>
</dbReference>
<dbReference type="SUPFAM" id="SSF50998">
    <property type="entry name" value="Quinoprotein alcohol dehydrogenase-like"/>
    <property type="match status" value="2"/>
</dbReference>
<organism evidence="10 11">
    <name type="scientific">Streptomyces thermoalcalitolerans</name>
    <dbReference type="NCBI Taxonomy" id="65605"/>
    <lineage>
        <taxon>Bacteria</taxon>
        <taxon>Bacillati</taxon>
        <taxon>Actinomycetota</taxon>
        <taxon>Actinomycetes</taxon>
        <taxon>Kitasatosporales</taxon>
        <taxon>Streptomycetaceae</taxon>
        <taxon>Streptomyces</taxon>
    </lineage>
</organism>
<dbReference type="Pfam" id="PF00069">
    <property type="entry name" value="Pkinase"/>
    <property type="match status" value="1"/>
</dbReference>
<dbReference type="InterPro" id="IPR015943">
    <property type="entry name" value="WD40/YVTN_repeat-like_dom_sf"/>
</dbReference>
<keyword evidence="11" id="KW-1185">Reference proteome</keyword>
<protein>
    <recommendedName>
        <fullName evidence="2">non-specific serine/threonine protein kinase</fullName>
        <ecNumber evidence="2">2.7.11.1</ecNumber>
    </recommendedName>
</protein>
<dbReference type="InterPro" id="IPR011009">
    <property type="entry name" value="Kinase-like_dom_sf"/>
</dbReference>
<keyword evidence="6 7" id="KW-0067">ATP-binding</keyword>
<dbReference type="PANTHER" id="PTHR43671:SF13">
    <property type="entry name" value="SERINE_THREONINE-PROTEIN KINASE NEK2"/>
    <property type="match status" value="1"/>
</dbReference>
<dbReference type="InterPro" id="IPR050660">
    <property type="entry name" value="NEK_Ser/Thr_kinase"/>
</dbReference>
<evidence type="ECO:0000259" key="9">
    <source>
        <dbReference type="PROSITE" id="PS50011"/>
    </source>
</evidence>
<evidence type="ECO:0000256" key="4">
    <source>
        <dbReference type="ARBA" id="ARBA00022741"/>
    </source>
</evidence>
<dbReference type="Gene3D" id="1.10.510.10">
    <property type="entry name" value="Transferase(Phosphotransferase) domain 1"/>
    <property type="match status" value="1"/>
</dbReference>
<feature type="region of interest" description="Disordered" evidence="8">
    <location>
        <begin position="644"/>
        <end position="671"/>
    </location>
</feature>
<evidence type="ECO:0000256" key="6">
    <source>
        <dbReference type="ARBA" id="ARBA00022840"/>
    </source>
</evidence>
<gene>
    <name evidence="10" type="ORF">GCM10009549_53480</name>
</gene>
<evidence type="ECO:0000313" key="11">
    <source>
        <dbReference type="Proteomes" id="UP001501005"/>
    </source>
</evidence>
<evidence type="ECO:0000256" key="5">
    <source>
        <dbReference type="ARBA" id="ARBA00022777"/>
    </source>
</evidence>
<keyword evidence="4 7" id="KW-0547">Nucleotide-binding</keyword>
<comment type="caution">
    <text evidence="10">The sequence shown here is derived from an EMBL/GenBank/DDBJ whole genome shotgun (WGS) entry which is preliminary data.</text>
</comment>
<accession>A0ABP4A4Y5</accession>
<evidence type="ECO:0000256" key="1">
    <source>
        <dbReference type="ARBA" id="ARBA00010886"/>
    </source>
</evidence>
<evidence type="ECO:0000256" key="7">
    <source>
        <dbReference type="PROSITE-ProRule" id="PRU10141"/>
    </source>
</evidence>
<evidence type="ECO:0000256" key="3">
    <source>
        <dbReference type="ARBA" id="ARBA00022679"/>
    </source>
</evidence>
<dbReference type="PROSITE" id="PS50011">
    <property type="entry name" value="PROTEIN_KINASE_DOM"/>
    <property type="match status" value="1"/>
</dbReference>
<reference evidence="11" key="1">
    <citation type="journal article" date="2019" name="Int. J. Syst. Evol. Microbiol.">
        <title>The Global Catalogue of Microorganisms (GCM) 10K type strain sequencing project: providing services to taxonomists for standard genome sequencing and annotation.</title>
        <authorList>
            <consortium name="The Broad Institute Genomics Platform"/>
            <consortium name="The Broad Institute Genome Sequencing Center for Infectious Disease"/>
            <person name="Wu L."/>
            <person name="Ma J."/>
        </authorList>
    </citation>
    <scope>NUCLEOTIDE SEQUENCE [LARGE SCALE GENOMIC DNA]</scope>
    <source>
        <strain evidence="11">JCM 10673</strain>
    </source>
</reference>
<sequence length="671" mass="70408">MVMPLDPAVDPSEAAGFRLLGRLGTGGFGTVYLGRRPGGGHGPDTLAAVKVLKREFTEDTQHMQRFVQESKALDRCRGARIPELLALDLGAGRQPTLATRFIPGLSLYRVVESHGGPLPRDTVHTLAAELVDTLTTAHRKGLLHRDLHPGNILLTRDGPWIIDFGLTRIRGQRVTLPLDMVIGHPHFCAPEQVRGLAGTGYATDVFGIAAVLLYALTGHPPYTAESDAGAMLTRRVTGVPPDVSGLPDDALGRLVRACLEEDPADRPHLDEVAEGLGRPGALRLPADVARTLAAYRAELRDFLAGAGDAADLTVPFRPGRRHWSAGVGEWPHSVVVTAEGDVVVADNSGAVRRLDGTTGEETAHRTGLTAPVRLHADGNVLLVCDSAGRLESWSTREHRMWWAVPPDGLGQARVVLRGQSVFLGDPDGLLHHFDAVTRCLWWRTGPLTGTSGTPAVPVAAGIRQVYLSAAQGMEILAVDDEDGALSWKTPVRLPAPVLAPPLPLEEHLVVADGDGTLRCLAAADGSTVWEKRLGAPVVAPPVRVVDTVIAGDTAGTVHCHSAATGEPRWRVHHGEREEFFTLCTDGAAVYAGGWSGRLHLLDAVDGASLQSFDLGGQILAAVCAPGGRSVHAASSGGTLHTLPSVAAPDAAAGPPSGGGRGPGGGGAAVTR</sequence>
<dbReference type="EC" id="2.7.11.1" evidence="2"/>
<dbReference type="Gene3D" id="3.30.200.20">
    <property type="entry name" value="Phosphorylase Kinase, domain 1"/>
    <property type="match status" value="1"/>
</dbReference>
<dbReference type="SUPFAM" id="SSF56112">
    <property type="entry name" value="Protein kinase-like (PK-like)"/>
    <property type="match status" value="1"/>
</dbReference>
<evidence type="ECO:0000256" key="8">
    <source>
        <dbReference type="SAM" id="MobiDB-lite"/>
    </source>
</evidence>
<feature type="domain" description="Protein kinase" evidence="9">
    <location>
        <begin position="17"/>
        <end position="281"/>
    </location>
</feature>
<dbReference type="InterPro" id="IPR018391">
    <property type="entry name" value="PQQ_b-propeller_rpt"/>
</dbReference>
<keyword evidence="3" id="KW-0808">Transferase</keyword>
<dbReference type="InterPro" id="IPR011047">
    <property type="entry name" value="Quinoprotein_ADH-like_sf"/>
</dbReference>
<dbReference type="Gene3D" id="2.130.10.10">
    <property type="entry name" value="YVTN repeat-like/Quinoprotein amine dehydrogenase"/>
    <property type="match status" value="1"/>
</dbReference>
<dbReference type="Proteomes" id="UP001501005">
    <property type="component" value="Unassembled WGS sequence"/>
</dbReference>
<dbReference type="RefSeq" id="WP_344054305.1">
    <property type="nucleotide sequence ID" value="NZ_BAAAHG010000069.1"/>
</dbReference>
<dbReference type="EMBL" id="BAAAHG010000069">
    <property type="protein sequence ID" value="GAA0930223.1"/>
    <property type="molecule type" value="Genomic_DNA"/>
</dbReference>
<keyword evidence="5" id="KW-0418">Kinase</keyword>
<dbReference type="SMART" id="SM00564">
    <property type="entry name" value="PQQ"/>
    <property type="match status" value="6"/>
</dbReference>
<proteinExistence type="inferred from homology"/>
<dbReference type="CDD" id="cd14014">
    <property type="entry name" value="STKc_PknB_like"/>
    <property type="match status" value="1"/>
</dbReference>
<dbReference type="InterPro" id="IPR002372">
    <property type="entry name" value="PQQ_rpt_dom"/>
</dbReference>
<dbReference type="PANTHER" id="PTHR43671">
    <property type="entry name" value="SERINE/THREONINE-PROTEIN KINASE NEK"/>
    <property type="match status" value="1"/>
</dbReference>
<dbReference type="InterPro" id="IPR017441">
    <property type="entry name" value="Protein_kinase_ATP_BS"/>
</dbReference>